<dbReference type="PROSITE" id="PS50968">
    <property type="entry name" value="BIOTINYL_LIPOYL"/>
    <property type="match status" value="1"/>
</dbReference>
<evidence type="ECO:0000313" key="13">
    <source>
        <dbReference type="Proteomes" id="UP000016064"/>
    </source>
</evidence>
<sequence>MITEVRIPNIAESISEVTISSLLVPSEGTVQENQGILEIESDKVNQLIYAPIGGRIVWEVSEGDTVPVGHIVGKIYDTNVEGSETLSVVEKEEMPNICTDAEIISFPGNLPGHTPPNTGKTFVPLKDKLSAIPSIEGRNEVREKMSSIRKTISRRLVSALHESAMLTTFNEIHMTPLINLRKEKQNEFSQRHGVKLGFMSFFVKAVVAALKEYPRVNAYIDGSDIVYREYYDICIAVGTERGLVVPVIRNCNTLSSGDIEKQLTDLASRAREGAITIPELEGGSFTITNGGVYGSLLSTPIINPPQVGILGMHKIEKRPVVVDNSIIAADMMYVAFSYDHRIIDGKEAVGFLVKIKDMIEQPGSLLDI</sequence>
<dbReference type="Proteomes" id="UP000016064">
    <property type="component" value="Unassembled WGS sequence"/>
</dbReference>
<comment type="cofactor">
    <cofactor evidence="1">
        <name>(R)-lipoate</name>
        <dbReference type="ChEBI" id="CHEBI:83088"/>
    </cofactor>
</comment>
<dbReference type="InterPro" id="IPR006255">
    <property type="entry name" value="SucB"/>
</dbReference>
<dbReference type="PANTHER" id="PTHR43416:SF5">
    <property type="entry name" value="DIHYDROLIPOYLLYSINE-RESIDUE SUCCINYLTRANSFERASE COMPONENT OF 2-OXOGLUTARATE DEHYDROGENASE COMPLEX, MITOCHONDRIAL"/>
    <property type="match status" value="1"/>
</dbReference>
<keyword evidence="5" id="KW-0816">Tricarboxylic acid cycle</keyword>
<evidence type="ECO:0000256" key="2">
    <source>
        <dbReference type="ARBA" id="ARBA00004052"/>
    </source>
</evidence>
<dbReference type="GO" id="GO:0004149">
    <property type="term" value="F:dihydrolipoyllysine-residue succinyltransferase activity"/>
    <property type="evidence" value="ECO:0007669"/>
    <property type="project" value="UniProtKB-EC"/>
</dbReference>
<comment type="catalytic activity">
    <reaction evidence="9">
        <text>N(6)-[(R)-dihydrolipoyl]-L-lysyl-[protein] + succinyl-CoA = N(6)-[(R)-S(8)-succinyldihydrolipoyl]-L-lysyl-[protein] + CoA</text>
        <dbReference type="Rhea" id="RHEA:15213"/>
        <dbReference type="Rhea" id="RHEA-COMP:10475"/>
        <dbReference type="Rhea" id="RHEA-COMP:20092"/>
        <dbReference type="ChEBI" id="CHEBI:57287"/>
        <dbReference type="ChEBI" id="CHEBI:57292"/>
        <dbReference type="ChEBI" id="CHEBI:83100"/>
        <dbReference type="ChEBI" id="CHEBI:83120"/>
        <dbReference type="EC" id="2.3.1.61"/>
    </reaction>
</comment>
<comment type="caution">
    <text evidence="12">The sequence shown here is derived from an EMBL/GenBank/DDBJ whole genome shotgun (WGS) entry which is preliminary data.</text>
</comment>
<evidence type="ECO:0000256" key="9">
    <source>
        <dbReference type="ARBA" id="ARBA00052761"/>
    </source>
</evidence>
<comment type="similarity">
    <text evidence="4">Belongs to the 2-oxoacid dehydrogenase family.</text>
</comment>
<dbReference type="InterPro" id="IPR023213">
    <property type="entry name" value="CAT-like_dom_sf"/>
</dbReference>
<keyword evidence="13" id="KW-1185">Reference proteome</keyword>
<dbReference type="RefSeq" id="WP_020370038.1">
    <property type="nucleotide sequence ID" value="NZ_APJW01000002.1"/>
</dbReference>
<organism evidence="12 13">
    <name type="scientific">Chlamydia ibidis 10-1398/6</name>
    <dbReference type="NCBI Taxonomy" id="1046581"/>
    <lineage>
        <taxon>Bacteria</taxon>
        <taxon>Pseudomonadati</taxon>
        <taxon>Chlamydiota</taxon>
        <taxon>Chlamydiia</taxon>
        <taxon>Chlamydiales</taxon>
        <taxon>Chlamydiaceae</taxon>
        <taxon>Chlamydia/Chlamydophila group</taxon>
        <taxon>Chlamydia</taxon>
    </lineage>
</organism>
<gene>
    <name evidence="12" type="primary">sucB</name>
    <name evidence="12" type="ORF">H359_0481</name>
</gene>
<dbReference type="Gene3D" id="2.40.50.100">
    <property type="match status" value="1"/>
</dbReference>
<dbReference type="CDD" id="cd06849">
    <property type="entry name" value="lipoyl_domain"/>
    <property type="match status" value="1"/>
</dbReference>
<dbReference type="SUPFAM" id="SSF52777">
    <property type="entry name" value="CoA-dependent acyltransferases"/>
    <property type="match status" value="1"/>
</dbReference>
<evidence type="ECO:0000313" key="12">
    <source>
        <dbReference type="EMBL" id="EQM62609.1"/>
    </source>
</evidence>
<evidence type="ECO:0000256" key="10">
    <source>
        <dbReference type="NCBIfam" id="TIGR01347"/>
    </source>
</evidence>
<evidence type="ECO:0000259" key="11">
    <source>
        <dbReference type="PROSITE" id="PS50968"/>
    </source>
</evidence>
<dbReference type="Pfam" id="PF00198">
    <property type="entry name" value="2-oxoacid_dh"/>
    <property type="match status" value="1"/>
</dbReference>
<evidence type="ECO:0000256" key="1">
    <source>
        <dbReference type="ARBA" id="ARBA00001938"/>
    </source>
</evidence>
<comment type="pathway">
    <text evidence="3">Amino-acid degradation; L-lysine degradation via saccharopine pathway; glutaryl-CoA from L-lysine: step 6/6.</text>
</comment>
<protein>
    <recommendedName>
        <fullName evidence="10">Dihydrolipoyllysine-residue succinyltransferase</fullName>
        <ecNumber evidence="10">2.3.1.61</ecNumber>
    </recommendedName>
</protein>
<keyword evidence="8 12" id="KW-0012">Acyltransferase</keyword>
<dbReference type="Pfam" id="PF00364">
    <property type="entry name" value="Biotin_lipoyl"/>
    <property type="match status" value="1"/>
</dbReference>
<dbReference type="PANTHER" id="PTHR43416">
    <property type="entry name" value="DIHYDROLIPOYLLYSINE-RESIDUE SUCCINYLTRANSFERASE COMPONENT OF 2-OXOGLUTARATE DEHYDROGENASE COMPLEX, MITOCHONDRIAL-RELATED"/>
    <property type="match status" value="1"/>
</dbReference>
<evidence type="ECO:0000256" key="5">
    <source>
        <dbReference type="ARBA" id="ARBA00022532"/>
    </source>
</evidence>
<name>A0ABP2XDR7_9CHLA</name>
<evidence type="ECO:0000256" key="6">
    <source>
        <dbReference type="ARBA" id="ARBA00022679"/>
    </source>
</evidence>
<dbReference type="InterPro" id="IPR011053">
    <property type="entry name" value="Single_hybrid_motif"/>
</dbReference>
<evidence type="ECO:0000256" key="8">
    <source>
        <dbReference type="ARBA" id="ARBA00023315"/>
    </source>
</evidence>
<dbReference type="EC" id="2.3.1.61" evidence="10"/>
<keyword evidence="7" id="KW-0450">Lipoyl</keyword>
<comment type="function">
    <text evidence="2">E2 component of the 2-oxoglutarate dehydrogenase (OGDH) complex which catalyzes the second step in the conversion of 2-oxoglutarate to succinyl-CoA and CO(2).</text>
</comment>
<accession>A0ABP2XDR7</accession>
<evidence type="ECO:0000256" key="7">
    <source>
        <dbReference type="ARBA" id="ARBA00022823"/>
    </source>
</evidence>
<dbReference type="NCBIfam" id="TIGR01347">
    <property type="entry name" value="sucB"/>
    <property type="match status" value="1"/>
</dbReference>
<dbReference type="InterPro" id="IPR050537">
    <property type="entry name" value="2-oxoacid_dehydrogenase"/>
</dbReference>
<evidence type="ECO:0000256" key="3">
    <source>
        <dbReference type="ARBA" id="ARBA00005145"/>
    </source>
</evidence>
<keyword evidence="6 12" id="KW-0808">Transferase</keyword>
<proteinExistence type="inferred from homology"/>
<dbReference type="EMBL" id="APJW01000002">
    <property type="protein sequence ID" value="EQM62609.1"/>
    <property type="molecule type" value="Genomic_DNA"/>
</dbReference>
<dbReference type="Gene3D" id="3.30.559.10">
    <property type="entry name" value="Chloramphenicol acetyltransferase-like domain"/>
    <property type="match status" value="1"/>
</dbReference>
<dbReference type="SUPFAM" id="SSF51230">
    <property type="entry name" value="Single hybrid motif"/>
    <property type="match status" value="1"/>
</dbReference>
<dbReference type="InterPro" id="IPR000089">
    <property type="entry name" value="Biotin_lipoyl"/>
</dbReference>
<evidence type="ECO:0000256" key="4">
    <source>
        <dbReference type="ARBA" id="ARBA00007317"/>
    </source>
</evidence>
<feature type="domain" description="Lipoyl-binding" evidence="11">
    <location>
        <begin position="2"/>
        <end position="76"/>
    </location>
</feature>
<reference evidence="12 13" key="1">
    <citation type="submission" date="2013-07" db="EMBL/GenBank/DDBJ databases">
        <title>Isolation of a new Chlamydia species from the feral Sacred Ibis (Threskiornis aethiopicus): Chlamydia ibidis.</title>
        <authorList>
            <person name="Vorimore F."/>
            <person name="Hsia R.-C."/>
            <person name="Huot-Creasy H."/>
            <person name="Bastian S."/>
            <person name="Deruyter L."/>
            <person name="Passet A."/>
            <person name="Sachse K."/>
            <person name="Bavoil P."/>
            <person name="Myers G."/>
            <person name="Laroucau K."/>
        </authorList>
    </citation>
    <scope>NUCLEOTIDE SEQUENCE [LARGE SCALE GENOMIC DNA]</scope>
    <source>
        <strain evidence="12 13">10-1398/6</strain>
    </source>
</reference>
<dbReference type="InterPro" id="IPR001078">
    <property type="entry name" value="2-oxoacid_DH_actylTfrase"/>
</dbReference>